<keyword evidence="3" id="KW-0614">Plasmid</keyword>
<name>K9ZR39_ANACC</name>
<evidence type="ECO:0000259" key="2">
    <source>
        <dbReference type="Pfam" id="PF13473"/>
    </source>
</evidence>
<accession>K9ZR39</accession>
<keyword evidence="1" id="KW-1133">Transmembrane helix</keyword>
<reference evidence="4" key="1">
    <citation type="journal article" date="2013" name="Proc. Natl. Acad. Sci. U.S.A.">
        <title>Improving the coverage of the cyanobacterial phylum using diversity-driven genome sequencing.</title>
        <authorList>
            <person name="Shih P.M."/>
            <person name="Wu D."/>
            <person name="Latifi A."/>
            <person name="Axen S.D."/>
            <person name="Fewer D.P."/>
            <person name="Talla E."/>
            <person name="Calteau A."/>
            <person name="Cai F."/>
            <person name="Tandeau de Marsac N."/>
            <person name="Rippka R."/>
            <person name="Herdman M."/>
            <person name="Sivonen K."/>
            <person name="Coursin T."/>
            <person name="Laurent T."/>
            <person name="Goodwin L."/>
            <person name="Nolan M."/>
            <person name="Davenport K.W."/>
            <person name="Han C.S."/>
            <person name="Rubin E.M."/>
            <person name="Eisen J.A."/>
            <person name="Woyke T."/>
            <person name="Gugger M."/>
            <person name="Kerfeld C.A."/>
        </authorList>
    </citation>
    <scope>NUCLEOTIDE SEQUENCE [LARGE SCALE GENOMIC DNA]</scope>
    <source>
        <strain evidence="4">ATCC 27899 / PCC 7122</strain>
    </source>
</reference>
<sequence>MINKTALIGSIAGIVLGISAGETLAQTTHENHSSATVQTNQFQRIEQPLGNKVAVTFGGLGIIGLQLWWFLLSKPKSQKAVATGGNIQEVNITVDGGYDPSRILVQAGKPVRLKFERKDPSSCLEQVIIPDFHIAADLPINQITTVEFTPEQAGTYLFTCGMNMFRGEIHAETSDIQSTVTKEDKTMIEPQPQALSLIDEQEIILEQKSQQAVVMVDQGYTPNRIVVQAGRKVKLDFLRGNPSNCLAKVLIPDFGIAADLPLNKLTSIEFTPEKPGEYAFTCGMNMFRGAISVQAANGSEEITSTKINFS</sequence>
<dbReference type="HOGENOM" id="CLU_857486_0_0_3"/>
<protein>
    <recommendedName>
        <fullName evidence="2">EfeO-type cupredoxin-like domain-containing protein</fullName>
    </recommendedName>
</protein>
<dbReference type="PATRIC" id="fig|272123.3.peg.6444"/>
<feature type="domain" description="EfeO-type cupredoxin-like" evidence="2">
    <location>
        <begin position="65"/>
        <end position="169"/>
    </location>
</feature>
<keyword evidence="1" id="KW-0472">Membrane</keyword>
<evidence type="ECO:0000256" key="1">
    <source>
        <dbReference type="SAM" id="Phobius"/>
    </source>
</evidence>
<feature type="transmembrane region" description="Helical" evidence="1">
    <location>
        <begin position="49"/>
        <end position="71"/>
    </location>
</feature>
<gene>
    <name evidence="3" type="ordered locus">Anacy_5940</name>
</gene>
<keyword evidence="4" id="KW-1185">Reference proteome</keyword>
<organism evidence="3 4">
    <name type="scientific">Anabaena cylindrica (strain ATCC 27899 / PCC 7122)</name>
    <dbReference type="NCBI Taxonomy" id="272123"/>
    <lineage>
        <taxon>Bacteria</taxon>
        <taxon>Bacillati</taxon>
        <taxon>Cyanobacteriota</taxon>
        <taxon>Cyanophyceae</taxon>
        <taxon>Nostocales</taxon>
        <taxon>Nostocaceae</taxon>
        <taxon>Anabaena</taxon>
    </lineage>
</organism>
<evidence type="ECO:0000313" key="3">
    <source>
        <dbReference type="EMBL" id="AFZ61224.1"/>
    </source>
</evidence>
<dbReference type="Proteomes" id="UP000010474">
    <property type="component" value="Plasmid pANACY.02"/>
</dbReference>
<dbReference type="Pfam" id="PF13473">
    <property type="entry name" value="Cupredoxin_1"/>
    <property type="match status" value="2"/>
</dbReference>
<dbReference type="KEGG" id="acy:Anacy_5940"/>
<dbReference type="AlphaFoldDB" id="K9ZR39"/>
<dbReference type="CDD" id="cd00920">
    <property type="entry name" value="Cupredoxin"/>
    <property type="match status" value="1"/>
</dbReference>
<proteinExistence type="predicted"/>
<dbReference type="Gene3D" id="2.60.40.420">
    <property type="entry name" value="Cupredoxins - blue copper proteins"/>
    <property type="match status" value="2"/>
</dbReference>
<evidence type="ECO:0000313" key="4">
    <source>
        <dbReference type="Proteomes" id="UP000010474"/>
    </source>
</evidence>
<dbReference type="InterPro" id="IPR028096">
    <property type="entry name" value="EfeO_Cupredoxin"/>
</dbReference>
<feature type="domain" description="EfeO-type cupredoxin-like" evidence="2">
    <location>
        <begin position="206"/>
        <end position="291"/>
    </location>
</feature>
<dbReference type="RefSeq" id="WP_015364376.1">
    <property type="nucleotide sequence ID" value="NC_020157.1"/>
</dbReference>
<dbReference type="EMBL" id="CP003661">
    <property type="protein sequence ID" value="AFZ61224.1"/>
    <property type="molecule type" value="Genomic_DNA"/>
</dbReference>
<keyword evidence="1" id="KW-0812">Transmembrane</keyword>
<dbReference type="InterPro" id="IPR008972">
    <property type="entry name" value="Cupredoxin"/>
</dbReference>
<geneLocation type="plasmid" evidence="3 4">
    <name>pANACY.02</name>
</geneLocation>
<dbReference type="SUPFAM" id="SSF49503">
    <property type="entry name" value="Cupredoxins"/>
    <property type="match status" value="2"/>
</dbReference>